<dbReference type="OrthoDB" id="9814707at2"/>
<dbReference type="Proteomes" id="UP000263900">
    <property type="component" value="Chromosome"/>
</dbReference>
<accession>A0A3B7MRR6</accession>
<dbReference type="KEGG" id="pseg:D3H65_19320"/>
<name>A0A3B7MRR6_9BACT</name>
<protein>
    <submittedName>
        <fullName evidence="1">DUF1349 domain-containing protein</fullName>
    </submittedName>
</protein>
<dbReference type="AlphaFoldDB" id="A0A3B7MRR6"/>
<dbReference type="EMBL" id="CP032157">
    <property type="protein sequence ID" value="AXY75999.1"/>
    <property type="molecule type" value="Genomic_DNA"/>
</dbReference>
<sequence>MKNRWSLLLSLSTITATAQSGIERLSDDFNDTASLQQWSFFHASEGYPNKIKSVGINQGKLELQPKASGWYADYQAPFLFKTVTGNFDVRAKVKVSGFNSILPTVDWSLAGLMVRQPKNTNKDTWRPRQENWLFITTGVAEQTDLPVFEVKSTNNSLSNLKLRPGKTGWVELRIVRIEAAFILLARQEGEAWQILERFYRPVMIGPLQVGVNAYSSWNAVPQEVKSDPKVFNETVLDIPSDLLLQVDYIRFKRPVVNEAHLPRGYNAQYAGVLFYTPANLLTDYTVSNEEVLRIIGD</sequence>
<dbReference type="Gene3D" id="2.60.120.200">
    <property type="match status" value="1"/>
</dbReference>
<dbReference type="RefSeq" id="WP_119051878.1">
    <property type="nucleotide sequence ID" value="NZ_CP032157.1"/>
</dbReference>
<proteinExistence type="predicted"/>
<gene>
    <name evidence="1" type="ORF">D3H65_19320</name>
</gene>
<keyword evidence="2" id="KW-1185">Reference proteome</keyword>
<reference evidence="1 2" key="1">
    <citation type="submission" date="2018-09" db="EMBL/GenBank/DDBJ databases">
        <title>Genome sequencing of strain 6GH32-13.</title>
        <authorList>
            <person name="Weon H.-Y."/>
            <person name="Heo J."/>
            <person name="Kwon S.-W."/>
        </authorList>
    </citation>
    <scope>NUCLEOTIDE SEQUENCE [LARGE SCALE GENOMIC DNA]</scope>
    <source>
        <strain evidence="1 2">5GH32-13</strain>
    </source>
</reference>
<organism evidence="1 2">
    <name type="scientific">Paraflavitalea soli</name>
    <dbReference type="NCBI Taxonomy" id="2315862"/>
    <lineage>
        <taxon>Bacteria</taxon>
        <taxon>Pseudomonadati</taxon>
        <taxon>Bacteroidota</taxon>
        <taxon>Chitinophagia</taxon>
        <taxon>Chitinophagales</taxon>
        <taxon>Chitinophagaceae</taxon>
        <taxon>Paraflavitalea</taxon>
    </lineage>
</organism>
<evidence type="ECO:0000313" key="2">
    <source>
        <dbReference type="Proteomes" id="UP000263900"/>
    </source>
</evidence>
<evidence type="ECO:0000313" key="1">
    <source>
        <dbReference type="EMBL" id="AXY75999.1"/>
    </source>
</evidence>